<protein>
    <submittedName>
        <fullName evidence="1">34522_t:CDS:1</fullName>
    </submittedName>
</protein>
<reference evidence="1" key="1">
    <citation type="submission" date="2021-06" db="EMBL/GenBank/DDBJ databases">
        <authorList>
            <person name="Kallberg Y."/>
            <person name="Tangrot J."/>
            <person name="Rosling A."/>
        </authorList>
    </citation>
    <scope>NUCLEOTIDE SEQUENCE</scope>
    <source>
        <strain evidence="1">MA461A</strain>
    </source>
</reference>
<comment type="caution">
    <text evidence="1">The sequence shown here is derived from an EMBL/GenBank/DDBJ whole genome shotgun (WGS) entry which is preliminary data.</text>
</comment>
<proteinExistence type="predicted"/>
<evidence type="ECO:0000313" key="2">
    <source>
        <dbReference type="Proteomes" id="UP000789920"/>
    </source>
</evidence>
<sequence>HKEAIFVFAEEPMIDEKVIDEGCVTKRNINQRESKLVDVRCIKGELMENDRNRSKFGVRRELMVKKLVNDDNNCISGMYNLGCCYRIGKDVSRSTNIGCVDEINEVNGYCGNGSN</sequence>
<organism evidence="1 2">
    <name type="scientific">Racocetra persica</name>
    <dbReference type="NCBI Taxonomy" id="160502"/>
    <lineage>
        <taxon>Eukaryota</taxon>
        <taxon>Fungi</taxon>
        <taxon>Fungi incertae sedis</taxon>
        <taxon>Mucoromycota</taxon>
        <taxon>Glomeromycotina</taxon>
        <taxon>Glomeromycetes</taxon>
        <taxon>Diversisporales</taxon>
        <taxon>Gigasporaceae</taxon>
        <taxon>Racocetra</taxon>
    </lineage>
</organism>
<gene>
    <name evidence="1" type="ORF">RPERSI_LOCUS36645</name>
</gene>
<dbReference type="Proteomes" id="UP000789920">
    <property type="component" value="Unassembled WGS sequence"/>
</dbReference>
<feature type="non-terminal residue" evidence="1">
    <location>
        <position position="115"/>
    </location>
</feature>
<accession>A0ACA9SZU4</accession>
<evidence type="ECO:0000313" key="1">
    <source>
        <dbReference type="EMBL" id="CAG8851601.1"/>
    </source>
</evidence>
<keyword evidence="2" id="KW-1185">Reference proteome</keyword>
<dbReference type="EMBL" id="CAJVQC010177115">
    <property type="protein sequence ID" value="CAG8851601.1"/>
    <property type="molecule type" value="Genomic_DNA"/>
</dbReference>
<name>A0ACA9SZU4_9GLOM</name>
<feature type="non-terminal residue" evidence="1">
    <location>
        <position position="1"/>
    </location>
</feature>